<dbReference type="Proteomes" id="UP000193920">
    <property type="component" value="Unassembled WGS sequence"/>
</dbReference>
<dbReference type="Pfam" id="PF05920">
    <property type="entry name" value="Homeobox_KN"/>
    <property type="match status" value="1"/>
</dbReference>
<evidence type="ECO:0000256" key="3">
    <source>
        <dbReference type="ARBA" id="ARBA00023242"/>
    </source>
</evidence>
<dbReference type="OrthoDB" id="6159439at2759"/>
<feature type="compositionally biased region" description="Low complexity" evidence="5">
    <location>
        <begin position="212"/>
        <end position="235"/>
    </location>
</feature>
<dbReference type="SUPFAM" id="SSF46689">
    <property type="entry name" value="Homeodomain-like"/>
    <property type="match status" value="1"/>
</dbReference>
<organism evidence="7 8">
    <name type="scientific">Neocallimastix californiae</name>
    <dbReference type="NCBI Taxonomy" id="1754190"/>
    <lineage>
        <taxon>Eukaryota</taxon>
        <taxon>Fungi</taxon>
        <taxon>Fungi incertae sedis</taxon>
        <taxon>Chytridiomycota</taxon>
        <taxon>Chytridiomycota incertae sedis</taxon>
        <taxon>Neocallimastigomycetes</taxon>
        <taxon>Neocallimastigales</taxon>
        <taxon>Neocallimastigaceae</taxon>
        <taxon>Neocallimastix</taxon>
    </lineage>
</organism>
<evidence type="ECO:0000313" key="7">
    <source>
        <dbReference type="EMBL" id="ORY37709.1"/>
    </source>
</evidence>
<evidence type="ECO:0000256" key="4">
    <source>
        <dbReference type="PROSITE-ProRule" id="PRU00108"/>
    </source>
</evidence>
<accession>A0A1Y2BSI3</accession>
<dbReference type="InterPro" id="IPR001356">
    <property type="entry name" value="HD"/>
</dbReference>
<name>A0A1Y2BSI3_9FUNG</name>
<protein>
    <recommendedName>
        <fullName evidence="6">Homeobox domain-containing protein</fullName>
    </recommendedName>
</protein>
<dbReference type="PROSITE" id="PS50071">
    <property type="entry name" value="HOMEOBOX_2"/>
    <property type="match status" value="1"/>
</dbReference>
<evidence type="ECO:0000256" key="2">
    <source>
        <dbReference type="ARBA" id="ARBA00023155"/>
    </source>
</evidence>
<evidence type="ECO:0000256" key="5">
    <source>
        <dbReference type="SAM" id="MobiDB-lite"/>
    </source>
</evidence>
<dbReference type="AlphaFoldDB" id="A0A1Y2BSI3"/>
<gene>
    <name evidence="7" type="ORF">LY90DRAFT_672735</name>
</gene>
<dbReference type="GO" id="GO:0005634">
    <property type="term" value="C:nucleus"/>
    <property type="evidence" value="ECO:0007669"/>
    <property type="project" value="UniProtKB-SubCell"/>
</dbReference>
<keyword evidence="2 4" id="KW-0371">Homeobox</keyword>
<keyword evidence="1 4" id="KW-0238">DNA-binding</keyword>
<dbReference type="SMART" id="SM00389">
    <property type="entry name" value="HOX"/>
    <property type="match status" value="1"/>
</dbReference>
<dbReference type="InterPro" id="IPR009057">
    <property type="entry name" value="Homeodomain-like_sf"/>
</dbReference>
<reference evidence="7 8" key="1">
    <citation type="submission" date="2016-08" db="EMBL/GenBank/DDBJ databases">
        <title>A Parts List for Fungal Cellulosomes Revealed by Comparative Genomics.</title>
        <authorList>
            <consortium name="DOE Joint Genome Institute"/>
            <person name="Haitjema C.H."/>
            <person name="Gilmore S.P."/>
            <person name="Henske J.K."/>
            <person name="Solomon K.V."/>
            <person name="De Groot R."/>
            <person name="Kuo A."/>
            <person name="Mondo S.J."/>
            <person name="Salamov A.A."/>
            <person name="Labutti K."/>
            <person name="Zhao Z."/>
            <person name="Chiniquy J."/>
            <person name="Barry K."/>
            <person name="Brewer H.M."/>
            <person name="Purvine S.O."/>
            <person name="Wright A.T."/>
            <person name="Boxma B."/>
            <person name="Van Alen T."/>
            <person name="Hackstein J.H."/>
            <person name="Baker S.E."/>
            <person name="Grigoriev I.V."/>
            <person name="O'Malley M.A."/>
        </authorList>
    </citation>
    <scope>NUCLEOTIDE SEQUENCE [LARGE SCALE GENOMIC DNA]</scope>
    <source>
        <strain evidence="7 8">G1</strain>
    </source>
</reference>
<feature type="compositionally biased region" description="Polar residues" evidence="5">
    <location>
        <begin position="242"/>
        <end position="276"/>
    </location>
</feature>
<feature type="compositionally biased region" description="Basic residues" evidence="5">
    <location>
        <begin position="339"/>
        <end position="349"/>
    </location>
</feature>
<feature type="region of interest" description="Disordered" evidence="5">
    <location>
        <begin position="331"/>
        <end position="361"/>
    </location>
</feature>
<evidence type="ECO:0000259" key="6">
    <source>
        <dbReference type="PROSITE" id="PS50071"/>
    </source>
</evidence>
<feature type="region of interest" description="Disordered" evidence="5">
    <location>
        <begin position="199"/>
        <end position="288"/>
    </location>
</feature>
<comment type="caution">
    <text evidence="7">The sequence shown here is derived from an EMBL/GenBank/DDBJ whole genome shotgun (WGS) entry which is preliminary data.</text>
</comment>
<keyword evidence="3 4" id="KW-0539">Nucleus</keyword>
<evidence type="ECO:0000256" key="1">
    <source>
        <dbReference type="ARBA" id="ARBA00023125"/>
    </source>
</evidence>
<feature type="compositionally biased region" description="Low complexity" evidence="5">
    <location>
        <begin position="350"/>
        <end position="361"/>
    </location>
</feature>
<dbReference type="GO" id="GO:0003677">
    <property type="term" value="F:DNA binding"/>
    <property type="evidence" value="ECO:0007669"/>
    <property type="project" value="UniProtKB-UniRule"/>
</dbReference>
<dbReference type="InterPro" id="IPR008422">
    <property type="entry name" value="KN_HD"/>
</dbReference>
<sequence length="361" mass="42095">MPIIQNVAIPKKEQGNIKSEIDVANVLLQLKEKDEQILENINDNNNNLNKYQKSFFKSGLISLSPINSKENKNFTLYNNNNPYCSPSSTVYSSPVIGYMDNMDNDNKSSKDPFFSNKEKEDYSYRSSNVLPPISYLLETKVVNSPMKDNILPIPDIPSFKNKLNNISGHLEINSMEINKEDLFYYKSFNNQHNDFKVSRKSSYSSARDNDNKNYNIPNNQNSSYPIQNNNSNYNNRFYPDNKINNYEENVFSHSNPSPNSDHMYNIQNRQSNQPSVSLPPPSIKVDQNSFNEQNKTSYNTSHYPSNNEKDRLVRETHLTHRQINDWFINKRARSSNNHQNKRRRAKKLKQQQQDDQIVQNN</sequence>
<dbReference type="EMBL" id="MCOG01000141">
    <property type="protein sequence ID" value="ORY37709.1"/>
    <property type="molecule type" value="Genomic_DNA"/>
</dbReference>
<keyword evidence="8" id="KW-1185">Reference proteome</keyword>
<dbReference type="Gene3D" id="1.10.10.60">
    <property type="entry name" value="Homeodomain-like"/>
    <property type="match status" value="1"/>
</dbReference>
<dbReference type="CDD" id="cd00086">
    <property type="entry name" value="homeodomain"/>
    <property type="match status" value="1"/>
</dbReference>
<dbReference type="STRING" id="1754190.A0A1Y2BSI3"/>
<comment type="subcellular location">
    <subcellularLocation>
        <location evidence="4">Nucleus</location>
    </subcellularLocation>
</comment>
<feature type="DNA-binding region" description="Homeobox" evidence="4">
    <location>
        <begin position="271"/>
        <end position="338"/>
    </location>
</feature>
<dbReference type="GO" id="GO:0006355">
    <property type="term" value="P:regulation of DNA-templated transcription"/>
    <property type="evidence" value="ECO:0007669"/>
    <property type="project" value="InterPro"/>
</dbReference>
<feature type="domain" description="Homeobox" evidence="6">
    <location>
        <begin position="269"/>
        <end position="337"/>
    </location>
</feature>
<proteinExistence type="predicted"/>
<evidence type="ECO:0000313" key="8">
    <source>
        <dbReference type="Proteomes" id="UP000193920"/>
    </source>
</evidence>